<keyword evidence="2" id="KW-0472">Membrane</keyword>
<dbReference type="InterPro" id="IPR048202">
    <property type="entry name" value="SCO1860-like"/>
</dbReference>
<feature type="transmembrane region" description="Helical" evidence="2">
    <location>
        <begin position="290"/>
        <end position="309"/>
    </location>
</feature>
<dbReference type="NCBIfam" id="NF041528">
    <property type="entry name" value="strep_LAETG"/>
    <property type="match status" value="1"/>
</dbReference>
<evidence type="ECO:0000313" key="5">
    <source>
        <dbReference type="Proteomes" id="UP001596160"/>
    </source>
</evidence>
<feature type="region of interest" description="Disordered" evidence="1">
    <location>
        <begin position="240"/>
        <end position="284"/>
    </location>
</feature>
<evidence type="ECO:0000313" key="4">
    <source>
        <dbReference type="EMBL" id="MFC5151626.1"/>
    </source>
</evidence>
<gene>
    <name evidence="4" type="ORF">ACFPRH_07770</name>
</gene>
<dbReference type="Proteomes" id="UP001596160">
    <property type="component" value="Unassembled WGS sequence"/>
</dbReference>
<dbReference type="NCBIfam" id="NF041527">
    <property type="entry name" value="SCO1860_LAETG"/>
    <property type="match status" value="1"/>
</dbReference>
<organism evidence="4 5">
    <name type="scientific">Streptomyces amakusaensis</name>
    <dbReference type="NCBI Taxonomy" id="67271"/>
    <lineage>
        <taxon>Bacteria</taxon>
        <taxon>Bacillati</taxon>
        <taxon>Actinomycetota</taxon>
        <taxon>Actinomycetes</taxon>
        <taxon>Kitasatosporales</taxon>
        <taxon>Streptomycetaceae</taxon>
        <taxon>Streptomyces</taxon>
    </lineage>
</organism>
<reference evidence="5" key="1">
    <citation type="journal article" date="2019" name="Int. J. Syst. Evol. Microbiol.">
        <title>The Global Catalogue of Microorganisms (GCM) 10K type strain sequencing project: providing services to taxonomists for standard genome sequencing and annotation.</title>
        <authorList>
            <consortium name="The Broad Institute Genomics Platform"/>
            <consortium name="The Broad Institute Genome Sequencing Center for Infectious Disease"/>
            <person name="Wu L."/>
            <person name="Ma J."/>
        </authorList>
    </citation>
    <scope>NUCLEOTIDE SEQUENCE [LARGE SCALE GENOMIC DNA]</scope>
    <source>
        <strain evidence="5">PCU 266</strain>
    </source>
</reference>
<evidence type="ECO:0000256" key="1">
    <source>
        <dbReference type="SAM" id="MobiDB-lite"/>
    </source>
</evidence>
<proteinExistence type="predicted"/>
<accession>A0ABW0AFE8</accession>
<dbReference type="NCBIfam" id="NF040603">
    <property type="entry name" value="choice_anch_P"/>
    <property type="match status" value="1"/>
</dbReference>
<name>A0ABW0AFE8_9ACTN</name>
<keyword evidence="2" id="KW-1133">Transmembrane helix</keyword>
<keyword evidence="3" id="KW-0732">Signal</keyword>
<dbReference type="EMBL" id="JBHSKP010000003">
    <property type="protein sequence ID" value="MFC5151626.1"/>
    <property type="molecule type" value="Genomic_DNA"/>
</dbReference>
<keyword evidence="5" id="KW-1185">Reference proteome</keyword>
<protein>
    <submittedName>
        <fullName evidence="4">SCO1860 family LAETG-anchored protein</fullName>
    </submittedName>
</protein>
<dbReference type="RefSeq" id="WP_344475609.1">
    <property type="nucleotide sequence ID" value="NZ_BAAASB010000005.1"/>
</dbReference>
<sequence>MNSNTFRMPTRRCAAVTAAAALAASPVAMAGPAQATGGGAEGRAGAVILRAGLEVSLLDKTVRVPLAASLNAVRAPATAERTTLSVQLDGVDGGRPFSMLRADVASTRAEADKKRAEGYANLAHARVRLPGLPLLSLVEVEKATSKAVCETGRQPVAESNLLGTVKVLGKRVTLSTGGPTRLQVPGVGEVTLDLSHTHTTSRTAAATALKLKVAVNPLSLNVAEVNGTVTLVEATCESPRALAPRTPQEPAKERPSESESESTPGLAAQSAGERPTENLAETGGDSGTKYLAIGAALLLALGGGAIALARGRAKARGRV</sequence>
<feature type="signal peptide" evidence="3">
    <location>
        <begin position="1"/>
        <end position="30"/>
    </location>
</feature>
<comment type="caution">
    <text evidence="4">The sequence shown here is derived from an EMBL/GenBank/DDBJ whole genome shotgun (WGS) entry which is preliminary data.</text>
</comment>
<evidence type="ECO:0000256" key="2">
    <source>
        <dbReference type="SAM" id="Phobius"/>
    </source>
</evidence>
<feature type="chain" id="PRO_5046124542" evidence="3">
    <location>
        <begin position="31"/>
        <end position="319"/>
    </location>
</feature>
<keyword evidence="2" id="KW-0812">Transmembrane</keyword>
<evidence type="ECO:0000256" key="3">
    <source>
        <dbReference type="SAM" id="SignalP"/>
    </source>
</evidence>